<evidence type="ECO:0000313" key="2">
    <source>
        <dbReference type="EMBL" id="SJX21117.1"/>
    </source>
</evidence>
<dbReference type="EMBL" id="FUUY01000002">
    <property type="protein sequence ID" value="SJX21117.1"/>
    <property type="molecule type" value="Genomic_DNA"/>
</dbReference>
<organism evidence="2 3">
    <name type="scientific">Acinetobacter johnsonii</name>
    <dbReference type="NCBI Taxonomy" id="40214"/>
    <lineage>
        <taxon>Bacteria</taxon>
        <taxon>Pseudomonadati</taxon>
        <taxon>Pseudomonadota</taxon>
        <taxon>Gammaproteobacteria</taxon>
        <taxon>Moraxellales</taxon>
        <taxon>Moraxellaceae</taxon>
        <taxon>Acinetobacter</taxon>
    </lineage>
</organism>
<protein>
    <recommendedName>
        <fullName evidence="4">Lipoprotein</fullName>
    </recommendedName>
</protein>
<dbReference type="Proteomes" id="UP000196240">
    <property type="component" value="Unassembled WGS sequence"/>
</dbReference>
<feature type="chain" id="PRO_5012232894" description="Lipoprotein" evidence="1">
    <location>
        <begin position="27"/>
        <end position="129"/>
    </location>
</feature>
<proteinExistence type="predicted"/>
<dbReference type="AlphaFoldDB" id="A0A1R7QA67"/>
<sequence precursor="true">MKMTSMKRAILLFPILCVACATTSQTQLKQTLQHYIGQSSDQVQNQLNLNSMGYKVLGAPVHTPEKLTYTLLRKMPIPMGTPNLGTSVGMGAPIPTPSSGSLNIEMRCKIEFRLHDDLVESIHYIGKAC</sequence>
<keyword evidence="1" id="KW-0732">Signal</keyword>
<feature type="signal peptide" evidence="1">
    <location>
        <begin position="1"/>
        <end position="26"/>
    </location>
</feature>
<evidence type="ECO:0000313" key="3">
    <source>
        <dbReference type="Proteomes" id="UP000196240"/>
    </source>
</evidence>
<evidence type="ECO:0008006" key="4">
    <source>
        <dbReference type="Google" id="ProtNLM"/>
    </source>
</evidence>
<evidence type="ECO:0000256" key="1">
    <source>
        <dbReference type="SAM" id="SignalP"/>
    </source>
</evidence>
<name>A0A1R7QA67_ACIJO</name>
<gene>
    <name evidence="2" type="ORF">ACNJC6_00726</name>
</gene>
<reference evidence="2 3" key="1">
    <citation type="submission" date="2017-02" db="EMBL/GenBank/DDBJ databases">
        <authorList>
            <person name="Peterson S.W."/>
        </authorList>
    </citation>
    <scope>NUCLEOTIDE SEQUENCE [LARGE SCALE GENOMIC DNA]</scope>
    <source>
        <strain evidence="2">C6</strain>
    </source>
</reference>
<accession>A0A1R7QA67</accession>